<keyword evidence="4 7" id="KW-0812">Transmembrane</keyword>
<feature type="transmembrane region" description="Helical" evidence="7">
    <location>
        <begin position="265"/>
        <end position="288"/>
    </location>
</feature>
<feature type="compositionally biased region" description="Low complexity" evidence="8">
    <location>
        <begin position="9"/>
        <end position="22"/>
    </location>
</feature>
<evidence type="ECO:0000256" key="7">
    <source>
        <dbReference type="RuleBase" id="RU363032"/>
    </source>
</evidence>
<evidence type="ECO:0000256" key="2">
    <source>
        <dbReference type="ARBA" id="ARBA00022448"/>
    </source>
</evidence>
<proteinExistence type="inferred from homology"/>
<evidence type="ECO:0000256" key="1">
    <source>
        <dbReference type="ARBA" id="ARBA00004651"/>
    </source>
</evidence>
<evidence type="ECO:0000256" key="6">
    <source>
        <dbReference type="ARBA" id="ARBA00023136"/>
    </source>
</evidence>
<name>A0ABX8QW50_9ACTN</name>
<organism evidence="10 11">
    <name type="scientific">Actinomadura graeca</name>
    <dbReference type="NCBI Taxonomy" id="2750812"/>
    <lineage>
        <taxon>Bacteria</taxon>
        <taxon>Bacillati</taxon>
        <taxon>Actinomycetota</taxon>
        <taxon>Actinomycetes</taxon>
        <taxon>Streptosporangiales</taxon>
        <taxon>Thermomonosporaceae</taxon>
        <taxon>Actinomadura</taxon>
    </lineage>
</organism>
<comment type="subcellular location">
    <subcellularLocation>
        <location evidence="1 7">Cell membrane</location>
        <topology evidence="1 7">Multi-pass membrane protein</topology>
    </subcellularLocation>
</comment>
<evidence type="ECO:0000313" key="10">
    <source>
        <dbReference type="EMBL" id="QXJ22586.1"/>
    </source>
</evidence>
<evidence type="ECO:0000259" key="9">
    <source>
        <dbReference type="PROSITE" id="PS50928"/>
    </source>
</evidence>
<dbReference type="PANTHER" id="PTHR43386:SF25">
    <property type="entry name" value="PEPTIDE ABC TRANSPORTER PERMEASE PROTEIN"/>
    <property type="match status" value="1"/>
</dbReference>
<feature type="region of interest" description="Disordered" evidence="8">
    <location>
        <begin position="1"/>
        <end position="32"/>
    </location>
</feature>
<feature type="domain" description="ABC transmembrane type-1" evidence="9">
    <location>
        <begin position="103"/>
        <end position="288"/>
    </location>
</feature>
<dbReference type="Gene3D" id="1.10.3720.10">
    <property type="entry name" value="MetI-like"/>
    <property type="match status" value="1"/>
</dbReference>
<keyword evidence="6 7" id="KW-0472">Membrane</keyword>
<dbReference type="RefSeq" id="WP_231335866.1">
    <property type="nucleotide sequence ID" value="NZ_CP059572.1"/>
</dbReference>
<keyword evidence="11" id="KW-1185">Reference proteome</keyword>
<dbReference type="Proteomes" id="UP001049518">
    <property type="component" value="Chromosome"/>
</dbReference>
<dbReference type="PROSITE" id="PS50928">
    <property type="entry name" value="ABC_TM1"/>
    <property type="match status" value="1"/>
</dbReference>
<gene>
    <name evidence="10" type="ORF">AGRA3207_003610</name>
</gene>
<dbReference type="SUPFAM" id="SSF161098">
    <property type="entry name" value="MetI-like"/>
    <property type="match status" value="1"/>
</dbReference>
<dbReference type="InterPro" id="IPR050366">
    <property type="entry name" value="BP-dependent_transpt_permease"/>
</dbReference>
<reference evidence="10" key="1">
    <citation type="submission" date="2020-07" db="EMBL/GenBank/DDBJ databases">
        <authorList>
            <person name="Tarantini F.S."/>
            <person name="Hong K.W."/>
            <person name="Chan K.G."/>
        </authorList>
    </citation>
    <scope>NUCLEOTIDE SEQUENCE</scope>
    <source>
        <strain evidence="10">32-07</strain>
    </source>
</reference>
<dbReference type="Pfam" id="PF12911">
    <property type="entry name" value="OppC_N"/>
    <property type="match status" value="1"/>
</dbReference>
<keyword evidence="2 7" id="KW-0813">Transport</keyword>
<dbReference type="Pfam" id="PF00528">
    <property type="entry name" value="BPD_transp_1"/>
    <property type="match status" value="1"/>
</dbReference>
<dbReference type="InterPro" id="IPR025966">
    <property type="entry name" value="OppC_N"/>
</dbReference>
<feature type="transmembrane region" description="Helical" evidence="7">
    <location>
        <begin position="101"/>
        <end position="127"/>
    </location>
</feature>
<sequence>MTPRATDPASVSTTASTSTTASGPRRRPAKRRRLLASTRVRVGLALTLFIVVLAFAGPFVAPHSPSEFVGAPFAGPSGAAPLGTDQLGRDVLSRVLGGGRLLVWMSLASAALGMLLGAGAGLVAGYAGGWLDELIMRIGDVVLALPVIVFAMLFVSLLGMRLWLLVLLIGIAHAPQVARVTRGVTAEVARREFVGSAEALGMPRRRILLGEILPNVFTPLTVEFGLRVVWSIAAVAGLSVLGAGIRPPTADWGLMINEGRDGMAAQPPAVIVPVLCIAIFAFGVNLVAEGMSRSVAGLDRENGA</sequence>
<dbReference type="InterPro" id="IPR000515">
    <property type="entry name" value="MetI-like"/>
</dbReference>
<keyword evidence="5 7" id="KW-1133">Transmembrane helix</keyword>
<feature type="transmembrane region" description="Helical" evidence="7">
    <location>
        <begin position="40"/>
        <end position="61"/>
    </location>
</feature>
<keyword evidence="3" id="KW-1003">Cell membrane</keyword>
<evidence type="ECO:0000256" key="8">
    <source>
        <dbReference type="SAM" id="MobiDB-lite"/>
    </source>
</evidence>
<dbReference type="InterPro" id="IPR035906">
    <property type="entry name" value="MetI-like_sf"/>
</dbReference>
<dbReference type="PANTHER" id="PTHR43386">
    <property type="entry name" value="OLIGOPEPTIDE TRANSPORT SYSTEM PERMEASE PROTEIN APPC"/>
    <property type="match status" value="1"/>
</dbReference>
<evidence type="ECO:0000256" key="5">
    <source>
        <dbReference type="ARBA" id="ARBA00022989"/>
    </source>
</evidence>
<accession>A0ABX8QW50</accession>
<protein>
    <submittedName>
        <fullName evidence="10">ABC transporter permease</fullName>
    </submittedName>
</protein>
<comment type="similarity">
    <text evidence="7">Belongs to the binding-protein-dependent transport system permease family.</text>
</comment>
<evidence type="ECO:0000256" key="3">
    <source>
        <dbReference type="ARBA" id="ARBA00022475"/>
    </source>
</evidence>
<evidence type="ECO:0000313" key="11">
    <source>
        <dbReference type="Proteomes" id="UP001049518"/>
    </source>
</evidence>
<evidence type="ECO:0000256" key="4">
    <source>
        <dbReference type="ARBA" id="ARBA00022692"/>
    </source>
</evidence>
<feature type="transmembrane region" description="Helical" evidence="7">
    <location>
        <begin position="224"/>
        <end position="245"/>
    </location>
</feature>
<dbReference type="CDD" id="cd06261">
    <property type="entry name" value="TM_PBP2"/>
    <property type="match status" value="1"/>
</dbReference>
<dbReference type="EMBL" id="CP059572">
    <property type="protein sequence ID" value="QXJ22586.1"/>
    <property type="molecule type" value="Genomic_DNA"/>
</dbReference>
<feature type="transmembrane region" description="Helical" evidence="7">
    <location>
        <begin position="134"/>
        <end position="156"/>
    </location>
</feature>
<feature type="transmembrane region" description="Helical" evidence="7">
    <location>
        <begin position="162"/>
        <end position="181"/>
    </location>
</feature>